<evidence type="ECO:0000313" key="1">
    <source>
        <dbReference type="EMBL" id="KUG23010.1"/>
    </source>
</evidence>
<reference evidence="1" key="1">
    <citation type="journal article" date="2015" name="Proc. Natl. Acad. Sci. U.S.A.">
        <title>Networks of energetic and metabolic interactions define dynamics in microbial communities.</title>
        <authorList>
            <person name="Embree M."/>
            <person name="Liu J.K."/>
            <person name="Al-Bassam M.M."/>
            <person name="Zengler K."/>
        </authorList>
    </citation>
    <scope>NUCLEOTIDE SEQUENCE</scope>
</reference>
<proteinExistence type="predicted"/>
<sequence length="132" mass="15017">MCYGYYSNVSHGKRKEAGADDAIPCILEPVEISKAFRKNWARLIQKIYQVDPLVCPKCQGAMRIISFIEDQQVIRDILTHLGLWLFRSRPPPKICAATLSESKASDSYTHPPHQQADAYADPQYSLDEYIQS</sequence>
<name>A0A0W8FQJ2_9ZZZZ</name>
<comment type="caution">
    <text evidence="1">The sequence shown here is derived from an EMBL/GenBank/DDBJ whole genome shotgun (WGS) entry which is preliminary data.</text>
</comment>
<dbReference type="EMBL" id="LNQE01000926">
    <property type="protein sequence ID" value="KUG23010.1"/>
    <property type="molecule type" value="Genomic_DNA"/>
</dbReference>
<protein>
    <submittedName>
        <fullName evidence="1">Is, phage, tn</fullName>
    </submittedName>
</protein>
<dbReference type="AlphaFoldDB" id="A0A0W8FQJ2"/>
<gene>
    <name evidence="1" type="ORF">ASZ90_007183</name>
</gene>
<organism evidence="1">
    <name type="scientific">hydrocarbon metagenome</name>
    <dbReference type="NCBI Taxonomy" id="938273"/>
    <lineage>
        <taxon>unclassified sequences</taxon>
        <taxon>metagenomes</taxon>
        <taxon>ecological metagenomes</taxon>
    </lineage>
</organism>
<accession>A0A0W8FQJ2</accession>